<dbReference type="SMART" id="SM00208">
    <property type="entry name" value="TNFR"/>
    <property type="match status" value="3"/>
</dbReference>
<dbReference type="CDD" id="cd13405">
    <property type="entry name" value="TNFRSF14_teleost"/>
    <property type="match status" value="1"/>
</dbReference>
<dbReference type="PANTHER" id="PTHR46838">
    <property type="entry name" value="TUMOR NECROSIS FACTOR RECEPTOR SUPERFAMILY MEMBER 14"/>
    <property type="match status" value="1"/>
</dbReference>
<dbReference type="GO" id="GO:0006915">
    <property type="term" value="P:apoptotic process"/>
    <property type="evidence" value="ECO:0007669"/>
    <property type="project" value="InterPro"/>
</dbReference>
<dbReference type="SUPFAM" id="SSF57586">
    <property type="entry name" value="TNF receptor-like"/>
    <property type="match status" value="3"/>
</dbReference>
<dbReference type="GO" id="GO:2000406">
    <property type="term" value="P:positive regulation of T cell migration"/>
    <property type="evidence" value="ECO:0007669"/>
    <property type="project" value="TreeGrafter"/>
</dbReference>
<dbReference type="InterPro" id="IPR001368">
    <property type="entry name" value="TNFR/NGFR_Cys_rich_reg"/>
</dbReference>
<dbReference type="PROSITE" id="PS00652">
    <property type="entry name" value="TNFR_NGFR_1"/>
    <property type="match status" value="1"/>
</dbReference>
<dbReference type="InParanoid" id="A0A665WZC2"/>
<dbReference type="Gene3D" id="2.10.50.10">
    <property type="entry name" value="Tumor Necrosis Factor Receptor, subunit A, domain 2"/>
    <property type="match status" value="3"/>
</dbReference>
<feature type="repeat" description="TNFR-Cys" evidence="1">
    <location>
        <begin position="55"/>
        <end position="97"/>
    </location>
</feature>
<evidence type="ECO:0000313" key="5">
    <source>
        <dbReference type="Proteomes" id="UP000472264"/>
    </source>
</evidence>
<dbReference type="FunFam" id="2.10.50.10:FF:000065">
    <property type="entry name" value="TNF receptor superfamily member 14"/>
    <property type="match status" value="1"/>
</dbReference>
<feature type="transmembrane region" description="Helical" evidence="2">
    <location>
        <begin position="216"/>
        <end position="234"/>
    </location>
</feature>
<dbReference type="FunCoup" id="A0A665WZC2">
    <property type="interactions" value="1089"/>
</dbReference>
<dbReference type="GO" id="GO:0050829">
    <property type="term" value="P:defense response to Gram-negative bacterium"/>
    <property type="evidence" value="ECO:0007669"/>
    <property type="project" value="TreeGrafter"/>
</dbReference>
<dbReference type="GO" id="GO:0007165">
    <property type="term" value="P:signal transduction"/>
    <property type="evidence" value="ECO:0007669"/>
    <property type="project" value="InterPro"/>
</dbReference>
<dbReference type="PRINTS" id="PR01680">
    <property type="entry name" value="TNFACTORR6"/>
</dbReference>
<protein>
    <recommendedName>
        <fullName evidence="3">TNFR-Cys domain-containing protein</fullName>
    </recommendedName>
</protein>
<dbReference type="Pfam" id="PF00020">
    <property type="entry name" value="TNFR_c6"/>
    <property type="match status" value="2"/>
</dbReference>
<reference evidence="4" key="3">
    <citation type="submission" date="2025-09" db="UniProtKB">
        <authorList>
            <consortium name="Ensembl"/>
        </authorList>
    </citation>
    <scope>IDENTIFICATION</scope>
</reference>
<dbReference type="AlphaFoldDB" id="A0A665WZC2"/>
<dbReference type="Proteomes" id="UP000472264">
    <property type="component" value="Chromosome 7"/>
</dbReference>
<dbReference type="GO" id="GO:0006955">
    <property type="term" value="P:immune response"/>
    <property type="evidence" value="ECO:0007669"/>
    <property type="project" value="InterPro"/>
</dbReference>
<dbReference type="CDD" id="cd00185">
    <property type="entry name" value="TNFRSF"/>
    <property type="match status" value="1"/>
</dbReference>
<evidence type="ECO:0000256" key="2">
    <source>
        <dbReference type="SAM" id="Phobius"/>
    </source>
</evidence>
<dbReference type="GO" id="GO:0009897">
    <property type="term" value="C:external side of plasma membrane"/>
    <property type="evidence" value="ECO:0007669"/>
    <property type="project" value="TreeGrafter"/>
</dbReference>
<organism evidence="4 5">
    <name type="scientific">Echeneis naucrates</name>
    <name type="common">Live sharksucker</name>
    <dbReference type="NCBI Taxonomy" id="173247"/>
    <lineage>
        <taxon>Eukaryota</taxon>
        <taxon>Metazoa</taxon>
        <taxon>Chordata</taxon>
        <taxon>Craniata</taxon>
        <taxon>Vertebrata</taxon>
        <taxon>Euteleostomi</taxon>
        <taxon>Actinopterygii</taxon>
        <taxon>Neopterygii</taxon>
        <taxon>Teleostei</taxon>
        <taxon>Neoteleostei</taxon>
        <taxon>Acanthomorphata</taxon>
        <taxon>Carangaria</taxon>
        <taxon>Carangiformes</taxon>
        <taxon>Echeneidae</taxon>
        <taxon>Echeneis</taxon>
    </lineage>
</organism>
<sequence>MIRLVSHSVQFLTLCHPAEYLIGNECCPTCSPGKMHLNREGPAHCDAFKSTSCQPCSKGTYMNQNTRLKNCLSCTNCDPGSGLRIKRSCTLKSNTVCEPLEGFYCIDSKEHSCVAAEKHTACKPGQYISSKGTTSTDTVCSDCSHGTFSDGTFTSCQQHTQCEAESQLIKPGTSATDAECGENSHSYVVPLVIGLVVFLILGFALLFLWKKGLCKFKMLVIKIFLLGFVFIIGIQKKEELPQRYVCCRLFDYLCLYIYVYTYICVRVCTLW</sequence>
<dbReference type="Ensembl" id="ENSENLT00000050434.1">
    <property type="protein sequence ID" value="ENSENLP00000049225.1"/>
    <property type="gene ID" value="ENSENLG00000020725.1"/>
</dbReference>
<evidence type="ECO:0000259" key="3">
    <source>
        <dbReference type="PROSITE" id="PS50050"/>
    </source>
</evidence>
<keyword evidence="5" id="KW-1185">Reference proteome</keyword>
<dbReference type="FunFam" id="2.10.50.10:FF:000009">
    <property type="entry name" value="Tumor necrosis factor receptor superfamily member 14"/>
    <property type="match status" value="1"/>
</dbReference>
<proteinExistence type="predicted"/>
<dbReference type="PROSITE" id="PS50050">
    <property type="entry name" value="TNFR_NGFR_2"/>
    <property type="match status" value="1"/>
</dbReference>
<feature type="transmembrane region" description="Helical" evidence="2">
    <location>
        <begin position="249"/>
        <end position="268"/>
    </location>
</feature>
<keyword evidence="2" id="KW-1133">Transmembrane helix</keyword>
<reference evidence="4" key="2">
    <citation type="submission" date="2025-08" db="UniProtKB">
        <authorList>
            <consortium name="Ensembl"/>
        </authorList>
    </citation>
    <scope>IDENTIFICATION</scope>
</reference>
<evidence type="ECO:0000313" key="4">
    <source>
        <dbReference type="Ensembl" id="ENSENLP00000049225.1"/>
    </source>
</evidence>
<dbReference type="GO" id="GO:0002720">
    <property type="term" value="P:positive regulation of cytokine production involved in immune response"/>
    <property type="evidence" value="ECO:0007669"/>
    <property type="project" value="TreeGrafter"/>
</dbReference>
<dbReference type="GO" id="GO:0046642">
    <property type="term" value="P:negative regulation of alpha-beta T cell proliferation"/>
    <property type="evidence" value="ECO:0007669"/>
    <property type="project" value="TreeGrafter"/>
</dbReference>
<comment type="caution">
    <text evidence="1">Lacks conserved residue(s) required for the propagation of feature annotation.</text>
</comment>
<keyword evidence="2" id="KW-0812">Transmembrane</keyword>
<accession>A0A665WZC2</accession>
<dbReference type="GO" id="GO:0004888">
    <property type="term" value="F:transmembrane signaling receptor activity"/>
    <property type="evidence" value="ECO:0007669"/>
    <property type="project" value="InterPro"/>
</dbReference>
<feature type="domain" description="TNFR-Cys" evidence="3">
    <location>
        <begin position="55"/>
        <end position="97"/>
    </location>
</feature>
<dbReference type="PANTHER" id="PTHR46838:SF1">
    <property type="entry name" value="TUMOR NECROSIS FACTOR RECEPTOR SUPERFAMILY MEMBER 14"/>
    <property type="match status" value="1"/>
</dbReference>
<keyword evidence="1" id="KW-1015">Disulfide bond</keyword>
<dbReference type="InterPro" id="IPR008063">
    <property type="entry name" value="Fas_rcpt"/>
</dbReference>
<reference evidence="4" key="1">
    <citation type="submission" date="2021-04" db="EMBL/GenBank/DDBJ databases">
        <authorList>
            <consortium name="Wellcome Sanger Institute Data Sharing"/>
        </authorList>
    </citation>
    <scope>NUCLEOTIDE SEQUENCE [LARGE SCALE GENOMIC DNA]</scope>
</reference>
<keyword evidence="2" id="KW-0472">Membrane</keyword>
<feature type="transmembrane region" description="Helical" evidence="2">
    <location>
        <begin position="187"/>
        <end position="209"/>
    </location>
</feature>
<feature type="disulfide bond" evidence="1">
    <location>
        <begin position="56"/>
        <end position="71"/>
    </location>
</feature>
<name>A0A665WZC2_ECHNA</name>
<dbReference type="GO" id="GO:0050830">
    <property type="term" value="P:defense response to Gram-positive bacterium"/>
    <property type="evidence" value="ECO:0007669"/>
    <property type="project" value="TreeGrafter"/>
</dbReference>
<evidence type="ECO:0000256" key="1">
    <source>
        <dbReference type="PROSITE-ProRule" id="PRU00206"/>
    </source>
</evidence>